<dbReference type="FunFam" id="2.40.10.10:FF:000068">
    <property type="entry name" value="transmembrane protease serine 2"/>
    <property type="match status" value="1"/>
</dbReference>
<comment type="subcellular location">
    <subcellularLocation>
        <location evidence="1">Secreted</location>
        <location evidence="1">Extracellular space</location>
    </subcellularLocation>
</comment>
<evidence type="ECO:0000256" key="10">
    <source>
        <dbReference type="ARBA" id="ARBA00084094"/>
    </source>
</evidence>
<keyword evidence="3" id="KW-0800">Toxin</keyword>
<keyword evidence="5 11" id="KW-0378">Hydrolase</keyword>
<evidence type="ECO:0000256" key="6">
    <source>
        <dbReference type="ARBA" id="ARBA00022825"/>
    </source>
</evidence>
<keyword evidence="15" id="KW-1185">Reference proteome</keyword>
<comment type="caution">
    <text evidence="14">The sequence shown here is derived from an EMBL/GenBank/DDBJ whole genome shotgun (WGS) entry which is preliminary data.</text>
</comment>
<dbReference type="Pfam" id="PF00089">
    <property type="entry name" value="Trypsin"/>
    <property type="match status" value="1"/>
</dbReference>
<dbReference type="PROSITE" id="PS00134">
    <property type="entry name" value="TRYPSIN_HIS"/>
    <property type="match status" value="1"/>
</dbReference>
<accession>A0AAU9UR88</accession>
<evidence type="ECO:0000313" key="15">
    <source>
        <dbReference type="Proteomes" id="UP001153954"/>
    </source>
</evidence>
<keyword evidence="4 11" id="KW-0645">Protease</keyword>
<dbReference type="GO" id="GO:0004252">
    <property type="term" value="F:serine-type endopeptidase activity"/>
    <property type="evidence" value="ECO:0007669"/>
    <property type="project" value="InterPro"/>
</dbReference>
<evidence type="ECO:0000259" key="13">
    <source>
        <dbReference type="PROSITE" id="PS50240"/>
    </source>
</evidence>
<dbReference type="GO" id="GO:0090729">
    <property type="term" value="F:toxin activity"/>
    <property type="evidence" value="ECO:0007669"/>
    <property type="project" value="UniProtKB-KW"/>
</dbReference>
<dbReference type="GO" id="GO:0006508">
    <property type="term" value="P:proteolysis"/>
    <property type="evidence" value="ECO:0007669"/>
    <property type="project" value="UniProtKB-KW"/>
</dbReference>
<dbReference type="CDD" id="cd00190">
    <property type="entry name" value="Tryp_SPc"/>
    <property type="match status" value="1"/>
</dbReference>
<evidence type="ECO:0000256" key="12">
    <source>
        <dbReference type="SAM" id="SignalP"/>
    </source>
</evidence>
<evidence type="ECO:0000256" key="3">
    <source>
        <dbReference type="ARBA" id="ARBA00022656"/>
    </source>
</evidence>
<keyword evidence="10" id="KW-1205">Fibrinolytic toxin</keyword>
<dbReference type="InterPro" id="IPR033116">
    <property type="entry name" value="TRYPSIN_SER"/>
</dbReference>
<feature type="signal peptide" evidence="12">
    <location>
        <begin position="1"/>
        <end position="15"/>
    </location>
</feature>
<keyword evidence="6 11" id="KW-0720">Serine protease</keyword>
<dbReference type="InterPro" id="IPR009003">
    <property type="entry name" value="Peptidase_S1_PA"/>
</dbReference>
<dbReference type="InterPro" id="IPR018114">
    <property type="entry name" value="TRYPSIN_HIS"/>
</dbReference>
<dbReference type="InterPro" id="IPR001254">
    <property type="entry name" value="Trypsin_dom"/>
</dbReference>
<dbReference type="Gene3D" id="2.40.10.10">
    <property type="entry name" value="Trypsin-like serine proteases"/>
    <property type="match status" value="1"/>
</dbReference>
<gene>
    <name evidence="14" type="ORF">EEDITHA_LOCUS16852</name>
</gene>
<keyword evidence="8" id="KW-1199">Hemostasis impairing toxin</keyword>
<dbReference type="PANTHER" id="PTHR24276">
    <property type="entry name" value="POLYSERASE-RELATED"/>
    <property type="match status" value="1"/>
</dbReference>
<dbReference type="GO" id="GO:0005576">
    <property type="term" value="C:extracellular region"/>
    <property type="evidence" value="ECO:0007669"/>
    <property type="project" value="UniProtKB-SubCell"/>
</dbReference>
<dbReference type="AlphaFoldDB" id="A0AAU9UR88"/>
<name>A0AAU9UR88_EUPED</name>
<evidence type="ECO:0000256" key="11">
    <source>
        <dbReference type="RuleBase" id="RU363034"/>
    </source>
</evidence>
<comment type="function">
    <text evidence="9">Fibrinolytic activity; shows preferential cleavage of Arg-Gly bonds in all three fibrinogen chains. Contact with the caterpillars causes severe bleeding, due the anticoagulant effect of the protein.</text>
</comment>
<evidence type="ECO:0000256" key="2">
    <source>
        <dbReference type="ARBA" id="ARBA00007664"/>
    </source>
</evidence>
<dbReference type="PRINTS" id="PR00722">
    <property type="entry name" value="CHYMOTRYPSIN"/>
</dbReference>
<dbReference type="PROSITE" id="PS00135">
    <property type="entry name" value="TRYPSIN_SER"/>
    <property type="match status" value="1"/>
</dbReference>
<dbReference type="Proteomes" id="UP001153954">
    <property type="component" value="Unassembled WGS sequence"/>
</dbReference>
<evidence type="ECO:0000256" key="9">
    <source>
        <dbReference type="ARBA" id="ARBA00055534"/>
    </source>
</evidence>
<keyword evidence="12" id="KW-0732">Signal</keyword>
<reference evidence="14" key="1">
    <citation type="submission" date="2022-03" db="EMBL/GenBank/DDBJ databases">
        <authorList>
            <person name="Tunstrom K."/>
        </authorList>
    </citation>
    <scope>NUCLEOTIDE SEQUENCE</scope>
</reference>
<protein>
    <recommendedName>
        <fullName evidence="13">Peptidase S1 domain-containing protein</fullName>
    </recommendedName>
</protein>
<evidence type="ECO:0000256" key="1">
    <source>
        <dbReference type="ARBA" id="ARBA00004239"/>
    </source>
</evidence>
<dbReference type="SMART" id="SM00020">
    <property type="entry name" value="Tryp_SPc"/>
    <property type="match status" value="1"/>
</dbReference>
<evidence type="ECO:0000256" key="4">
    <source>
        <dbReference type="ARBA" id="ARBA00022670"/>
    </source>
</evidence>
<dbReference type="SUPFAM" id="SSF50494">
    <property type="entry name" value="Trypsin-like serine proteases"/>
    <property type="match status" value="1"/>
</dbReference>
<dbReference type="InterPro" id="IPR050430">
    <property type="entry name" value="Peptidase_S1"/>
</dbReference>
<proteinExistence type="inferred from homology"/>
<dbReference type="InterPro" id="IPR001314">
    <property type="entry name" value="Peptidase_S1A"/>
</dbReference>
<evidence type="ECO:0000256" key="5">
    <source>
        <dbReference type="ARBA" id="ARBA00022801"/>
    </source>
</evidence>
<comment type="similarity">
    <text evidence="2">Belongs to the peptidase S1 family.</text>
</comment>
<organism evidence="14 15">
    <name type="scientific">Euphydryas editha</name>
    <name type="common">Edith's checkerspot</name>
    <dbReference type="NCBI Taxonomy" id="104508"/>
    <lineage>
        <taxon>Eukaryota</taxon>
        <taxon>Metazoa</taxon>
        <taxon>Ecdysozoa</taxon>
        <taxon>Arthropoda</taxon>
        <taxon>Hexapoda</taxon>
        <taxon>Insecta</taxon>
        <taxon>Pterygota</taxon>
        <taxon>Neoptera</taxon>
        <taxon>Endopterygota</taxon>
        <taxon>Lepidoptera</taxon>
        <taxon>Glossata</taxon>
        <taxon>Ditrysia</taxon>
        <taxon>Papilionoidea</taxon>
        <taxon>Nymphalidae</taxon>
        <taxon>Nymphalinae</taxon>
        <taxon>Euphydryas</taxon>
    </lineage>
</organism>
<feature type="domain" description="Peptidase S1" evidence="13">
    <location>
        <begin position="51"/>
        <end position="281"/>
    </location>
</feature>
<feature type="chain" id="PRO_5043516047" description="Peptidase S1 domain-containing protein" evidence="12">
    <location>
        <begin position="16"/>
        <end position="281"/>
    </location>
</feature>
<dbReference type="PANTHER" id="PTHR24276:SF91">
    <property type="entry name" value="AT26814P-RELATED"/>
    <property type="match status" value="1"/>
</dbReference>
<dbReference type="EMBL" id="CAKOGL010000025">
    <property type="protein sequence ID" value="CAH2102184.1"/>
    <property type="molecule type" value="Genomic_DNA"/>
</dbReference>
<dbReference type="InterPro" id="IPR043504">
    <property type="entry name" value="Peptidase_S1_PA_chymotrypsin"/>
</dbReference>
<evidence type="ECO:0000256" key="8">
    <source>
        <dbReference type="ARBA" id="ARBA00023240"/>
    </source>
</evidence>
<keyword evidence="7" id="KW-1015">Disulfide bond</keyword>
<evidence type="ECO:0000313" key="14">
    <source>
        <dbReference type="EMBL" id="CAH2102184.1"/>
    </source>
</evidence>
<sequence length="281" mass="29380">MKLLIAVVGLALAVAAELPIDLDSYHEKIGIPLFERIKQAEEAQDFDGSRIIGGQVSSLGAHPHLAGLIILMTTGQSSLCGSSLLSNTKLVTAAHCWRTNTFQGRQLTVVLGSTNINSGGVRRTTSNVVTHDFNPITARNDVAVITISSVSFTNAIQPIALATGNNLYVGVTATAAGYGRISDSAWITNQVKRHVDLQVITNAACASVFGSNIVVDSTLCVSTTNGRSTCFGDSGGPLAVGSGSNRVLIGITSFGGQYCERGIPAAFARVTSFASWIQARL</sequence>
<dbReference type="PROSITE" id="PS50240">
    <property type="entry name" value="TRYPSIN_DOM"/>
    <property type="match status" value="1"/>
</dbReference>
<evidence type="ECO:0000256" key="7">
    <source>
        <dbReference type="ARBA" id="ARBA00023157"/>
    </source>
</evidence>